<dbReference type="PANTHER" id="PTHR13375:SF3">
    <property type="entry name" value="THO COMPLEX SUBUNIT 5 HOMOLOG"/>
    <property type="match status" value="1"/>
</dbReference>
<evidence type="ECO:0000313" key="6">
    <source>
        <dbReference type="Proteomes" id="UP001255856"/>
    </source>
</evidence>
<keyword evidence="6" id="KW-1185">Reference proteome</keyword>
<dbReference type="InterPro" id="IPR019163">
    <property type="entry name" value="THO_Thoc5"/>
</dbReference>
<sequence length="359" mass="38475">MVQAETSPEALVAVFDDLLKLRQASALTNEAPEYGPGLEEASVMILKLRALLRSKCEETEELREQTAAARSTLDQSSLKLKNLAYENDHYSKEIHACLSFQSAYDEAQLELLPLAEFERVWGAEEGLDAHQVMKNRLTHERVFRTETVQQLEALRAERDALAAEVAQRRSALGALEGEVSSLLARARSVAQRHGVAAAQRLPGPLFVAHELAREQAGSTGDVQVSVEAHPSDSAAAPPFVAFRLVKQGDAASGFDLVSEGAGVTVRPQDPRGAALVQHLSEVADGTGDPALLNDACSPGWARRLAGLDRFAGLFATLSPKAVESVLEQCRAEGRAASLVQALLTAPAPPVETGEASMEE</sequence>
<evidence type="ECO:0000256" key="4">
    <source>
        <dbReference type="SAM" id="Coils"/>
    </source>
</evidence>
<feature type="coiled-coil region" evidence="4">
    <location>
        <begin position="144"/>
        <end position="171"/>
    </location>
</feature>
<name>A0AAD9INP1_PROWI</name>
<evidence type="ECO:0000256" key="1">
    <source>
        <dbReference type="ARBA" id="ARBA00004123"/>
    </source>
</evidence>
<evidence type="ECO:0000313" key="5">
    <source>
        <dbReference type="EMBL" id="KAK2079852.1"/>
    </source>
</evidence>
<comment type="caution">
    <text evidence="5">The sequence shown here is derived from an EMBL/GenBank/DDBJ whole genome shotgun (WGS) entry which is preliminary data.</text>
</comment>
<reference evidence="5" key="1">
    <citation type="submission" date="2021-01" db="EMBL/GenBank/DDBJ databases">
        <authorList>
            <person name="Eckstrom K.M.E."/>
        </authorList>
    </citation>
    <scope>NUCLEOTIDE SEQUENCE</scope>
    <source>
        <strain evidence="5">UVCC 0001</strain>
    </source>
</reference>
<protein>
    <submittedName>
        <fullName evidence="5">Uncharacterized protein</fullName>
    </submittedName>
</protein>
<dbReference type="PANTHER" id="PTHR13375">
    <property type="entry name" value="FMS INTERACTING PROTEIN"/>
    <property type="match status" value="1"/>
</dbReference>
<dbReference type="GO" id="GO:0006406">
    <property type="term" value="P:mRNA export from nucleus"/>
    <property type="evidence" value="ECO:0007669"/>
    <property type="project" value="TreeGrafter"/>
</dbReference>
<dbReference type="GO" id="GO:0003729">
    <property type="term" value="F:mRNA binding"/>
    <property type="evidence" value="ECO:0007669"/>
    <property type="project" value="TreeGrafter"/>
</dbReference>
<evidence type="ECO:0000256" key="2">
    <source>
        <dbReference type="ARBA" id="ARBA00008044"/>
    </source>
</evidence>
<dbReference type="GO" id="GO:0000445">
    <property type="term" value="C:THO complex part of transcription export complex"/>
    <property type="evidence" value="ECO:0007669"/>
    <property type="project" value="TreeGrafter"/>
</dbReference>
<dbReference type="Proteomes" id="UP001255856">
    <property type="component" value="Unassembled WGS sequence"/>
</dbReference>
<comment type="similarity">
    <text evidence="2">Belongs to the THOC5 family.</text>
</comment>
<dbReference type="Pfam" id="PF09766">
    <property type="entry name" value="FmiP_Thoc5"/>
    <property type="match status" value="1"/>
</dbReference>
<dbReference type="AlphaFoldDB" id="A0AAD9INP1"/>
<comment type="subcellular location">
    <subcellularLocation>
        <location evidence="1">Nucleus</location>
    </subcellularLocation>
</comment>
<dbReference type="EMBL" id="JASFZW010000002">
    <property type="protein sequence ID" value="KAK2079852.1"/>
    <property type="molecule type" value="Genomic_DNA"/>
</dbReference>
<evidence type="ECO:0000256" key="3">
    <source>
        <dbReference type="ARBA" id="ARBA00023242"/>
    </source>
</evidence>
<keyword evidence="4" id="KW-0175">Coiled coil</keyword>
<keyword evidence="3" id="KW-0539">Nucleus</keyword>
<organism evidence="5 6">
    <name type="scientific">Prototheca wickerhamii</name>
    <dbReference type="NCBI Taxonomy" id="3111"/>
    <lineage>
        <taxon>Eukaryota</taxon>
        <taxon>Viridiplantae</taxon>
        <taxon>Chlorophyta</taxon>
        <taxon>core chlorophytes</taxon>
        <taxon>Trebouxiophyceae</taxon>
        <taxon>Chlorellales</taxon>
        <taxon>Chlorellaceae</taxon>
        <taxon>Prototheca</taxon>
    </lineage>
</organism>
<accession>A0AAD9INP1</accession>
<proteinExistence type="inferred from homology"/>
<gene>
    <name evidence="5" type="ORF">QBZ16_002247</name>
</gene>